<comment type="caution">
    <text evidence="4">The sequence shown here is derived from an EMBL/GenBank/DDBJ whole genome shotgun (WGS) entry which is preliminary data.</text>
</comment>
<dbReference type="AlphaFoldDB" id="A0A939K649"/>
<organism evidence="4 5">
    <name type="scientific">Fibrella rubiginis</name>
    <dbReference type="NCBI Taxonomy" id="2817060"/>
    <lineage>
        <taxon>Bacteria</taxon>
        <taxon>Pseudomonadati</taxon>
        <taxon>Bacteroidota</taxon>
        <taxon>Cytophagia</taxon>
        <taxon>Cytophagales</taxon>
        <taxon>Spirosomataceae</taxon>
        <taxon>Fibrella</taxon>
    </lineage>
</organism>
<evidence type="ECO:0000313" key="5">
    <source>
        <dbReference type="Proteomes" id="UP000664034"/>
    </source>
</evidence>
<keyword evidence="2" id="KW-0012">Acyltransferase</keyword>
<dbReference type="Pfam" id="PF00583">
    <property type="entry name" value="Acetyltransf_1"/>
    <property type="match status" value="1"/>
</dbReference>
<dbReference type="PROSITE" id="PS51186">
    <property type="entry name" value="GNAT"/>
    <property type="match status" value="1"/>
</dbReference>
<dbReference type="RefSeq" id="WP_207365479.1">
    <property type="nucleotide sequence ID" value="NZ_JAFMYV010000007.1"/>
</dbReference>
<sequence length="143" mass="16511">MQMRQFQHISKDNLILLNDFLARLGEGVRSFRYFEKRPLEVVVDHLLAVVLVDETSGPLAYGHLEREDGVLWLGIAVAEEQKGKGIGKLMMHYLINFAREHNEKTINLTVDKSNAVAAHLYESFGFVISDEKHNYYKYVYQIP</sequence>
<dbReference type="CDD" id="cd04301">
    <property type="entry name" value="NAT_SF"/>
    <property type="match status" value="1"/>
</dbReference>
<reference evidence="4" key="1">
    <citation type="submission" date="2021-03" db="EMBL/GenBank/DDBJ databases">
        <title>Fibrella sp. HMF5335 genome sequencing and assembly.</title>
        <authorList>
            <person name="Kang H."/>
            <person name="Kim H."/>
            <person name="Bae S."/>
            <person name="Joh K."/>
        </authorList>
    </citation>
    <scope>NUCLEOTIDE SEQUENCE</scope>
    <source>
        <strain evidence="4">HMF5335</strain>
    </source>
</reference>
<dbReference type="Gene3D" id="3.40.630.30">
    <property type="match status" value="1"/>
</dbReference>
<dbReference type="InterPro" id="IPR016181">
    <property type="entry name" value="Acyl_CoA_acyltransferase"/>
</dbReference>
<gene>
    <name evidence="4" type="ORF">J2I47_15425</name>
</gene>
<protein>
    <submittedName>
        <fullName evidence="4">GNAT family N-acetyltransferase</fullName>
    </submittedName>
</protein>
<keyword evidence="1" id="KW-0808">Transferase</keyword>
<proteinExistence type="predicted"/>
<accession>A0A939K649</accession>
<evidence type="ECO:0000256" key="2">
    <source>
        <dbReference type="ARBA" id="ARBA00023315"/>
    </source>
</evidence>
<dbReference type="GO" id="GO:0016747">
    <property type="term" value="F:acyltransferase activity, transferring groups other than amino-acyl groups"/>
    <property type="evidence" value="ECO:0007669"/>
    <property type="project" value="InterPro"/>
</dbReference>
<dbReference type="InterPro" id="IPR000182">
    <property type="entry name" value="GNAT_dom"/>
</dbReference>
<dbReference type="InterPro" id="IPR050680">
    <property type="entry name" value="YpeA/RimI_acetyltransf"/>
</dbReference>
<dbReference type="SUPFAM" id="SSF55729">
    <property type="entry name" value="Acyl-CoA N-acyltransferases (Nat)"/>
    <property type="match status" value="1"/>
</dbReference>
<name>A0A939K649_9BACT</name>
<dbReference type="PANTHER" id="PTHR43420:SF12">
    <property type="entry name" value="N-ACETYLTRANSFERASE DOMAIN-CONTAINING PROTEIN"/>
    <property type="match status" value="1"/>
</dbReference>
<dbReference type="EMBL" id="JAFMYV010000007">
    <property type="protein sequence ID" value="MBO0937946.1"/>
    <property type="molecule type" value="Genomic_DNA"/>
</dbReference>
<keyword evidence="5" id="KW-1185">Reference proteome</keyword>
<dbReference type="PANTHER" id="PTHR43420">
    <property type="entry name" value="ACETYLTRANSFERASE"/>
    <property type="match status" value="1"/>
</dbReference>
<evidence type="ECO:0000313" key="4">
    <source>
        <dbReference type="EMBL" id="MBO0937946.1"/>
    </source>
</evidence>
<feature type="domain" description="N-acetyltransferase" evidence="3">
    <location>
        <begin position="1"/>
        <end position="143"/>
    </location>
</feature>
<dbReference type="Proteomes" id="UP000664034">
    <property type="component" value="Unassembled WGS sequence"/>
</dbReference>
<evidence type="ECO:0000256" key="1">
    <source>
        <dbReference type="ARBA" id="ARBA00022679"/>
    </source>
</evidence>
<evidence type="ECO:0000259" key="3">
    <source>
        <dbReference type="PROSITE" id="PS51186"/>
    </source>
</evidence>